<dbReference type="KEGG" id="aph:APH_0692"/>
<organism evidence="1 2">
    <name type="scientific">Anaplasma phagocytophilum (strain HZ)</name>
    <dbReference type="NCBI Taxonomy" id="212042"/>
    <lineage>
        <taxon>Bacteria</taxon>
        <taxon>Pseudomonadati</taxon>
        <taxon>Pseudomonadota</taxon>
        <taxon>Alphaproteobacteria</taxon>
        <taxon>Rickettsiales</taxon>
        <taxon>Anaplasmataceae</taxon>
        <taxon>Anaplasma</taxon>
        <taxon>phagocytophilum group</taxon>
    </lineage>
</organism>
<evidence type="ECO:0000313" key="2">
    <source>
        <dbReference type="Proteomes" id="UP000001943"/>
    </source>
</evidence>
<sequence length="56" mass="6198">MCISCNHSLGKGIGTLVMLDKYALCRAFQSALSMLVPMRYYEKNADSHAYGAILKL</sequence>
<name>Q2GK27_ANAPZ</name>
<accession>Q2GK27</accession>
<dbReference type="Proteomes" id="UP000001943">
    <property type="component" value="Chromosome"/>
</dbReference>
<protein>
    <submittedName>
        <fullName evidence="1">Uncharacterized protein</fullName>
    </submittedName>
</protein>
<reference evidence="1 2" key="1">
    <citation type="journal article" date="2006" name="PLoS Genet.">
        <title>Comparative genomics of emerging human ehrlichiosis agents.</title>
        <authorList>
            <person name="Dunning Hotopp J.C."/>
            <person name="Lin M."/>
            <person name="Madupu R."/>
            <person name="Crabtree J."/>
            <person name="Angiuoli S.V."/>
            <person name="Eisen J.A."/>
            <person name="Seshadri R."/>
            <person name="Ren Q."/>
            <person name="Wu M."/>
            <person name="Utterback T.R."/>
            <person name="Smith S."/>
            <person name="Lewis M."/>
            <person name="Khouri H."/>
            <person name="Zhang C."/>
            <person name="Niu H."/>
            <person name="Lin Q."/>
            <person name="Ohashi N."/>
            <person name="Zhi N."/>
            <person name="Nelson W."/>
            <person name="Brinkac L.M."/>
            <person name="Dodson R.J."/>
            <person name="Rosovitz M.J."/>
            <person name="Sundaram J."/>
            <person name="Daugherty S.C."/>
            <person name="Davidsen T."/>
            <person name="Durkin A.S."/>
            <person name="Gwinn M."/>
            <person name="Haft D.H."/>
            <person name="Selengut J.D."/>
            <person name="Sullivan S.A."/>
            <person name="Zafar N."/>
            <person name="Zhou L."/>
            <person name="Benahmed F."/>
            <person name="Forberger H."/>
            <person name="Halpin R."/>
            <person name="Mulligan S."/>
            <person name="Robinson J."/>
            <person name="White O."/>
            <person name="Rikihisa Y."/>
            <person name="Tettelin H."/>
        </authorList>
    </citation>
    <scope>NUCLEOTIDE SEQUENCE [LARGE SCALE GENOMIC DNA]</scope>
    <source>
        <strain evidence="1 2">HZ</strain>
    </source>
</reference>
<keyword evidence="2" id="KW-1185">Reference proteome</keyword>
<proteinExistence type="predicted"/>
<dbReference type="PaxDb" id="212042-APH_0692"/>
<dbReference type="EMBL" id="CP000235">
    <property type="protein sequence ID" value="ABD43467.1"/>
    <property type="molecule type" value="Genomic_DNA"/>
</dbReference>
<evidence type="ECO:0000313" key="1">
    <source>
        <dbReference type="EMBL" id="ABD43467.1"/>
    </source>
</evidence>
<dbReference type="EnsemblBacteria" id="ABD43467">
    <property type="protein sequence ID" value="ABD43467"/>
    <property type="gene ID" value="APH_0692"/>
</dbReference>
<dbReference type="AlphaFoldDB" id="Q2GK27"/>
<dbReference type="HOGENOM" id="CLU_3003953_0_0_5"/>
<gene>
    <name evidence="1" type="ordered locus">APH_0692</name>
</gene>